<dbReference type="EMBL" id="JAHDYR010000024">
    <property type="protein sequence ID" value="KAG9393550.1"/>
    <property type="molecule type" value="Genomic_DNA"/>
</dbReference>
<comment type="caution">
    <text evidence="3">The sequence shown here is derived from an EMBL/GenBank/DDBJ whole genome shotgun (WGS) entry which is preliminary data.</text>
</comment>
<feature type="transmembrane region" description="Helical" evidence="2">
    <location>
        <begin position="119"/>
        <end position="139"/>
    </location>
</feature>
<feature type="region of interest" description="Disordered" evidence="1">
    <location>
        <begin position="408"/>
        <end position="428"/>
    </location>
</feature>
<feature type="compositionally biased region" description="Basic and acidic residues" evidence="1">
    <location>
        <begin position="418"/>
        <end position="428"/>
    </location>
</feature>
<evidence type="ECO:0000256" key="2">
    <source>
        <dbReference type="SAM" id="Phobius"/>
    </source>
</evidence>
<evidence type="ECO:0000313" key="4">
    <source>
        <dbReference type="Proteomes" id="UP000717585"/>
    </source>
</evidence>
<gene>
    <name evidence="3" type="ORF">J8273_5037</name>
</gene>
<organism evidence="3 4">
    <name type="scientific">Carpediemonas membranifera</name>
    <dbReference type="NCBI Taxonomy" id="201153"/>
    <lineage>
        <taxon>Eukaryota</taxon>
        <taxon>Metamonada</taxon>
        <taxon>Carpediemonas-like organisms</taxon>
        <taxon>Carpediemonas</taxon>
    </lineage>
</organism>
<dbReference type="AlphaFoldDB" id="A0A8J6E9M4"/>
<dbReference type="Proteomes" id="UP000717585">
    <property type="component" value="Unassembled WGS sequence"/>
</dbReference>
<accession>A0A8J6E9M4</accession>
<evidence type="ECO:0000256" key="1">
    <source>
        <dbReference type="SAM" id="MobiDB-lite"/>
    </source>
</evidence>
<proteinExistence type="predicted"/>
<evidence type="ECO:0008006" key="5">
    <source>
        <dbReference type="Google" id="ProtNLM"/>
    </source>
</evidence>
<feature type="transmembrane region" description="Helical" evidence="2">
    <location>
        <begin position="285"/>
        <end position="310"/>
    </location>
</feature>
<keyword evidence="4" id="KW-1185">Reference proteome</keyword>
<protein>
    <recommendedName>
        <fullName evidence="5">Transmembrane protein</fullName>
    </recommendedName>
</protein>
<keyword evidence="2" id="KW-0472">Membrane</keyword>
<keyword evidence="2" id="KW-1133">Transmembrane helix</keyword>
<name>A0A8J6E9M4_9EUKA</name>
<keyword evidence="2" id="KW-0812">Transmembrane</keyword>
<feature type="transmembrane region" description="Helical" evidence="2">
    <location>
        <begin position="256"/>
        <end position="279"/>
    </location>
</feature>
<evidence type="ECO:0000313" key="3">
    <source>
        <dbReference type="EMBL" id="KAG9393550.1"/>
    </source>
</evidence>
<sequence length="428" mass="47873">MSMNEPPFEEDDFVDAADMIGEEFDFNPPVQQSVPFHIPIYPAPYGGIDGLPEVYMDKISDASYRSIVHELLAVRNFSRLVDPIINVLLALLFVAGFVVCIFGSVAIGLALALIICIPWLFYLSSALGYGAVVALHWDYARRVEAALRRIAVSHNLADMGVHVSLRVFRGTYRQPWRPYRMRFPSNLKIAVVLDVPELHEAHGVEYSIGMSARYLLGHQWERKHPECLADLVTKPTWDNAMRTITSMTVDVHRYNLIFTAAPFVLGVCMLIPYCLYAMLFWNSMAVSTALMAGLLLIVLMIAFMLVSSLLQRYFIQMRRTQLEGRMHAACDRVNVALPDSTVHFAFTWKTDAFGLFHRFVASPVITVTAGMSESLEGFVGDEMRMTQGGLVSPLQAYPVMSPGMGDADNTGLLQRHARPGDDGHDDFV</sequence>
<reference evidence="3" key="1">
    <citation type="submission" date="2021-05" db="EMBL/GenBank/DDBJ databases">
        <title>A free-living protist that lacks canonical eukaryotic 1 DNA replication and segregation systems.</title>
        <authorList>
            <person name="Salas-Leiva D.E."/>
            <person name="Tromer E.C."/>
            <person name="Curtis B.A."/>
            <person name="Jerlstrom-Hultqvist J."/>
            <person name="Kolisko M."/>
            <person name="Yi Z."/>
            <person name="Salas-Leiva J.S."/>
            <person name="Gallot-Lavallee L."/>
            <person name="Kops G.J.P.L."/>
            <person name="Archibald J.M."/>
            <person name="Simpson A.G.B."/>
            <person name="Roger A.J."/>
        </authorList>
    </citation>
    <scope>NUCLEOTIDE SEQUENCE</scope>
    <source>
        <strain evidence="3">BICM</strain>
    </source>
</reference>
<feature type="transmembrane region" description="Helical" evidence="2">
    <location>
        <begin position="84"/>
        <end position="113"/>
    </location>
</feature>